<gene>
    <name evidence="2" type="ORF">ACFYNQ_33445</name>
</gene>
<proteinExistence type="predicted"/>
<feature type="region of interest" description="Disordered" evidence="1">
    <location>
        <begin position="1"/>
        <end position="21"/>
    </location>
</feature>
<name>A0ABW6MDR6_9ACTN</name>
<reference evidence="2 3" key="1">
    <citation type="submission" date="2024-10" db="EMBL/GenBank/DDBJ databases">
        <title>The Natural Products Discovery Center: Release of the First 8490 Sequenced Strains for Exploring Actinobacteria Biosynthetic Diversity.</title>
        <authorList>
            <person name="Kalkreuter E."/>
            <person name="Kautsar S.A."/>
            <person name="Yang D."/>
            <person name="Bader C.D."/>
            <person name="Teijaro C.N."/>
            <person name="Fluegel L."/>
            <person name="Davis C.M."/>
            <person name="Simpson J.R."/>
            <person name="Lauterbach L."/>
            <person name="Steele A.D."/>
            <person name="Gui C."/>
            <person name="Meng S."/>
            <person name="Li G."/>
            <person name="Viehrig K."/>
            <person name="Ye F."/>
            <person name="Su P."/>
            <person name="Kiefer A.F."/>
            <person name="Nichols A."/>
            <person name="Cepeda A.J."/>
            <person name="Yan W."/>
            <person name="Fan B."/>
            <person name="Jiang Y."/>
            <person name="Adhikari A."/>
            <person name="Zheng C.-J."/>
            <person name="Schuster L."/>
            <person name="Cowan T.M."/>
            <person name="Smanski M.J."/>
            <person name="Chevrette M.G."/>
            <person name="De Carvalho L.P.S."/>
            <person name="Shen B."/>
        </authorList>
    </citation>
    <scope>NUCLEOTIDE SEQUENCE [LARGE SCALE GENOMIC DNA]</scope>
    <source>
        <strain evidence="2 3">NPDC006488</strain>
    </source>
</reference>
<evidence type="ECO:0000256" key="1">
    <source>
        <dbReference type="SAM" id="MobiDB-lite"/>
    </source>
</evidence>
<organism evidence="2 3">
    <name type="scientific">Streptomyces hokutonensis</name>
    <dbReference type="NCBI Taxonomy" id="1306990"/>
    <lineage>
        <taxon>Bacteria</taxon>
        <taxon>Bacillati</taxon>
        <taxon>Actinomycetota</taxon>
        <taxon>Actinomycetes</taxon>
        <taxon>Kitasatosporales</taxon>
        <taxon>Streptomycetaceae</taxon>
        <taxon>Streptomyces</taxon>
    </lineage>
</organism>
<comment type="caution">
    <text evidence="2">The sequence shown here is derived from an EMBL/GenBank/DDBJ whole genome shotgun (WGS) entry which is preliminary data.</text>
</comment>
<dbReference type="EMBL" id="JBIAHM010000013">
    <property type="protein sequence ID" value="MFE9603458.1"/>
    <property type="molecule type" value="Genomic_DNA"/>
</dbReference>
<dbReference type="Proteomes" id="UP001601303">
    <property type="component" value="Unassembled WGS sequence"/>
</dbReference>
<protein>
    <submittedName>
        <fullName evidence="2">Uncharacterized protein</fullName>
    </submittedName>
</protein>
<keyword evidence="3" id="KW-1185">Reference proteome</keyword>
<accession>A0ABW6MDR6</accession>
<sequence>MTADVRPFSEGAEGTGPAELDYRGPQGWATVVHRAHVGSFTLLGAEDTRPVREFEPEQSRTEEPRTWEYRVGLSGPQRLRIEAAEQWSVSVTPLEQDEPEDGGVFSRRGIGNQTVELAEPDPPGASILEFTKIESARPTRLHLRLWTDDDDHAFWSVGDDDRARFLFGHDTPAIWSSAGRVEVGNAAGCEWRLRVLPLSAARPLDGTTTRGTGAEVLVHTGAPTALALSSLSDAGDDPEAQVSEVGVRVESRGYKEALSAKNHGTEDGAILGLGPGPTLLQTRGGGGWELRTTALDAVRTFDGRFTGTGGRVLRYTGPPVTVRVVTRSWHRWSGMVTVRTLTPELGWQDWVNTKGGLPGRLRGERLDLLPGMLLAVTGPRDGSAWRILRTGLVRRQSR</sequence>
<evidence type="ECO:0000313" key="3">
    <source>
        <dbReference type="Proteomes" id="UP001601303"/>
    </source>
</evidence>
<evidence type="ECO:0000313" key="2">
    <source>
        <dbReference type="EMBL" id="MFE9603458.1"/>
    </source>
</evidence>
<dbReference type="RefSeq" id="WP_388112075.1">
    <property type="nucleotide sequence ID" value="NZ_JBIAHM010000013.1"/>
</dbReference>